<accession>A0A8H6U4A3</accession>
<gene>
    <name evidence="2" type="ORF">CMUS01_04003</name>
</gene>
<feature type="compositionally biased region" description="Acidic residues" evidence="1">
    <location>
        <begin position="154"/>
        <end position="164"/>
    </location>
</feature>
<dbReference type="EMBL" id="WIGM01000103">
    <property type="protein sequence ID" value="KAF6840161.1"/>
    <property type="molecule type" value="Genomic_DNA"/>
</dbReference>
<dbReference type="AlphaFoldDB" id="A0A8H6U4A3"/>
<sequence length="173" mass="19462">MMGGRHFLSENSDAVHHVLTKHIAALDKTLQLKALCETLTIGVLKSEVSKTFAQSRLMEARVQDEKDGMFQNATTEVEDAVNRMLLDLETMIRRSMNQIVTTMEQDYTGLIGTAATEADKRDRKILQPVLDEFYKSLVFALNAEAEAEVVQDADMAYNEDEGDGEEHSLYDDE</sequence>
<evidence type="ECO:0000313" key="3">
    <source>
        <dbReference type="Proteomes" id="UP000639643"/>
    </source>
</evidence>
<dbReference type="Proteomes" id="UP000639643">
    <property type="component" value="Unassembled WGS sequence"/>
</dbReference>
<keyword evidence="3" id="KW-1185">Reference proteome</keyword>
<protein>
    <submittedName>
        <fullName evidence="2">Uncharacterized protein</fullName>
    </submittedName>
</protein>
<comment type="caution">
    <text evidence="2">The sequence shown here is derived from an EMBL/GenBank/DDBJ whole genome shotgun (WGS) entry which is preliminary data.</text>
</comment>
<reference evidence="2" key="1">
    <citation type="journal article" date="2020" name="Phytopathology">
        <title>Genome Sequence Resources of Colletotrichum truncatum, C. plurivorum, C. musicola, and C. sojae: Four Species Pathogenic to Soybean (Glycine max).</title>
        <authorList>
            <person name="Rogerio F."/>
            <person name="Boufleur T.R."/>
            <person name="Ciampi-Guillardi M."/>
            <person name="Sukno S.A."/>
            <person name="Thon M.R."/>
            <person name="Massola Junior N.S."/>
            <person name="Baroncelli R."/>
        </authorList>
    </citation>
    <scope>NUCLEOTIDE SEQUENCE</scope>
    <source>
        <strain evidence="2">LFN0074</strain>
    </source>
</reference>
<organism evidence="2 3">
    <name type="scientific">Colletotrichum musicola</name>
    <dbReference type="NCBI Taxonomy" id="2175873"/>
    <lineage>
        <taxon>Eukaryota</taxon>
        <taxon>Fungi</taxon>
        <taxon>Dikarya</taxon>
        <taxon>Ascomycota</taxon>
        <taxon>Pezizomycotina</taxon>
        <taxon>Sordariomycetes</taxon>
        <taxon>Hypocreomycetidae</taxon>
        <taxon>Glomerellales</taxon>
        <taxon>Glomerellaceae</taxon>
        <taxon>Colletotrichum</taxon>
        <taxon>Colletotrichum orchidearum species complex</taxon>
    </lineage>
</organism>
<feature type="region of interest" description="Disordered" evidence="1">
    <location>
        <begin position="154"/>
        <end position="173"/>
    </location>
</feature>
<evidence type="ECO:0000313" key="2">
    <source>
        <dbReference type="EMBL" id="KAF6840161.1"/>
    </source>
</evidence>
<name>A0A8H6U4A3_9PEZI</name>
<evidence type="ECO:0000256" key="1">
    <source>
        <dbReference type="SAM" id="MobiDB-lite"/>
    </source>
</evidence>
<proteinExistence type="predicted"/>